<evidence type="ECO:0000313" key="1">
    <source>
        <dbReference type="EMBL" id="URZ10086.1"/>
    </source>
</evidence>
<dbReference type="RefSeq" id="WP_077836050.1">
    <property type="nucleotide sequence ID" value="NZ_CP096983.1"/>
</dbReference>
<name>A0A1S8LH25_9CLOT</name>
<dbReference type="Pfam" id="PF11385">
    <property type="entry name" value="DUF3189"/>
    <property type="match status" value="1"/>
</dbReference>
<accession>A0A1S8LH25</accession>
<evidence type="ECO:0000313" key="2">
    <source>
        <dbReference type="Proteomes" id="UP000190951"/>
    </source>
</evidence>
<keyword evidence="2" id="KW-1185">Reference proteome</keyword>
<sequence>MIVIYHDVGGTHSTAVAANIHINKLPMDKVPKKEELLKLKTFDKIDKGDMGHLVYIGEDEFKDKVYTIGRQYAANLVIPAIEDMYSILNGNNEDLMIVDTKPTVNTLMKIGGFTSRRLHMVSIGRPIVTYGSLKAYMEIANIVKGVKNNLRKVLKIS</sequence>
<dbReference type="Proteomes" id="UP000190951">
    <property type="component" value="Chromosome"/>
</dbReference>
<reference evidence="1 2" key="1">
    <citation type="submission" date="2022-04" db="EMBL/GenBank/DDBJ databases">
        <title>Genome sequence of C. roseum typestrain.</title>
        <authorList>
            <person name="Poehlein A."/>
            <person name="Schoch T."/>
            <person name="Duerre P."/>
            <person name="Daniel R."/>
        </authorList>
    </citation>
    <scope>NUCLEOTIDE SEQUENCE [LARGE SCALE GENOMIC DNA]</scope>
    <source>
        <strain evidence="1 2">DSM 7320</strain>
    </source>
</reference>
<dbReference type="STRING" id="84029.CROST_46200"/>
<proteinExistence type="predicted"/>
<dbReference type="KEGG" id="crw:CROST_007940"/>
<dbReference type="EMBL" id="CP096983">
    <property type="protein sequence ID" value="URZ10086.1"/>
    <property type="molecule type" value="Genomic_DNA"/>
</dbReference>
<organism evidence="1 2">
    <name type="scientific">Clostridium felsineum</name>
    <dbReference type="NCBI Taxonomy" id="36839"/>
    <lineage>
        <taxon>Bacteria</taxon>
        <taxon>Bacillati</taxon>
        <taxon>Bacillota</taxon>
        <taxon>Clostridia</taxon>
        <taxon>Eubacteriales</taxon>
        <taxon>Clostridiaceae</taxon>
        <taxon>Clostridium</taxon>
    </lineage>
</organism>
<protein>
    <submittedName>
        <fullName evidence="1">Uncharacterized protein</fullName>
    </submittedName>
</protein>
<gene>
    <name evidence="1" type="ORF">CROST_007940</name>
</gene>
<dbReference type="InterPro" id="IPR021525">
    <property type="entry name" value="DUF3189"/>
</dbReference>
<dbReference type="AlphaFoldDB" id="A0A1S8LH25"/>